<proteinExistence type="inferred from homology"/>
<dbReference type="GO" id="GO:0032264">
    <property type="term" value="P:IMP salvage"/>
    <property type="evidence" value="ECO:0007669"/>
    <property type="project" value="UniProtKB-UniPathway"/>
</dbReference>
<reference evidence="11" key="1">
    <citation type="submission" date="2015-09" db="EMBL/GenBank/DDBJ databases">
        <authorList>
            <person name="Sai Rama Sridatta P."/>
        </authorList>
    </citation>
    <scope>NUCLEOTIDE SEQUENCE [LARGE SCALE GENOMIC DNA]</scope>
</reference>
<dbReference type="GO" id="GO:0046872">
    <property type="term" value="F:metal ion binding"/>
    <property type="evidence" value="ECO:0007669"/>
    <property type="project" value="UniProtKB-KW"/>
</dbReference>
<gene>
    <name evidence="10" type="primary">AMPD1</name>
    <name evidence="10" type="synonym">ampd1</name>
</gene>
<reference evidence="10" key="3">
    <citation type="submission" date="2025-09" db="UniProtKB">
        <authorList>
            <consortium name="Ensembl"/>
        </authorList>
    </citation>
    <scope>IDENTIFICATION</scope>
</reference>
<dbReference type="GO" id="GO:0003876">
    <property type="term" value="F:AMP deaminase activity"/>
    <property type="evidence" value="ECO:0007669"/>
    <property type="project" value="UniProtKB-EC"/>
</dbReference>
<dbReference type="PANTHER" id="PTHR11359:SF1">
    <property type="entry name" value="AMP DEAMINASE 1"/>
    <property type="match status" value="1"/>
</dbReference>
<evidence type="ECO:0000313" key="11">
    <source>
        <dbReference type="Proteomes" id="UP000314980"/>
    </source>
</evidence>
<dbReference type="PIRSF" id="PIRSF001251">
    <property type="entry name" value="AMP_deaminase_met"/>
    <property type="match status" value="1"/>
</dbReference>
<dbReference type="Ensembl" id="ENSLCAT00010009890.1">
    <property type="protein sequence ID" value="ENSLCAP00010009672.1"/>
    <property type="gene ID" value="ENSLCAG00010004138.1"/>
</dbReference>
<dbReference type="SUPFAM" id="SSF51556">
    <property type="entry name" value="Metallo-dependent hydrolases"/>
    <property type="match status" value="1"/>
</dbReference>
<keyword evidence="11" id="KW-1185">Reference proteome</keyword>
<dbReference type="EC" id="3.5.4.6" evidence="4 9"/>
<evidence type="ECO:0000256" key="9">
    <source>
        <dbReference type="PIRNR" id="PIRNR001251"/>
    </source>
</evidence>
<dbReference type="GO" id="GO:0046033">
    <property type="term" value="P:AMP metabolic process"/>
    <property type="evidence" value="ECO:0007669"/>
    <property type="project" value="TreeGrafter"/>
</dbReference>
<protein>
    <recommendedName>
        <fullName evidence="4 9">AMP deaminase</fullName>
        <ecNumber evidence="4 9">3.5.4.6</ecNumber>
    </recommendedName>
</protein>
<dbReference type="PROSITE" id="PS00485">
    <property type="entry name" value="A_DEAMINASE"/>
    <property type="match status" value="1"/>
</dbReference>
<reference evidence="10" key="2">
    <citation type="submission" date="2025-08" db="UniProtKB">
        <authorList>
            <consortium name="Ensembl"/>
        </authorList>
    </citation>
    <scope>IDENTIFICATION</scope>
</reference>
<evidence type="ECO:0000256" key="2">
    <source>
        <dbReference type="ARBA" id="ARBA00004955"/>
    </source>
</evidence>
<comment type="catalytic activity">
    <reaction evidence="9">
        <text>AMP + H2O + H(+) = IMP + NH4(+)</text>
        <dbReference type="Rhea" id="RHEA:14777"/>
        <dbReference type="ChEBI" id="CHEBI:15377"/>
        <dbReference type="ChEBI" id="CHEBI:15378"/>
        <dbReference type="ChEBI" id="CHEBI:28938"/>
        <dbReference type="ChEBI" id="CHEBI:58053"/>
        <dbReference type="ChEBI" id="CHEBI:456215"/>
        <dbReference type="EC" id="3.5.4.6"/>
    </reaction>
</comment>
<dbReference type="Pfam" id="PF19326">
    <property type="entry name" value="AMP_deaminase"/>
    <property type="match status" value="1"/>
</dbReference>
<dbReference type="PANTHER" id="PTHR11359">
    <property type="entry name" value="AMP DEAMINASE"/>
    <property type="match status" value="1"/>
</dbReference>
<comment type="pathway">
    <text evidence="2">Purine metabolism; IMP biosynthesis via salvage pathway; IMP from AMP: step 1/1.</text>
</comment>
<evidence type="ECO:0000256" key="8">
    <source>
        <dbReference type="ARBA" id="ARBA00023080"/>
    </source>
</evidence>
<name>A0A4W6C805_LATCA</name>
<dbReference type="Gene3D" id="4.10.800.20">
    <property type="match status" value="1"/>
</dbReference>
<comment type="cofactor">
    <cofactor evidence="1 9">
        <name>Zn(2+)</name>
        <dbReference type="ChEBI" id="CHEBI:29105"/>
    </cofactor>
</comment>
<evidence type="ECO:0000256" key="3">
    <source>
        <dbReference type="ARBA" id="ARBA00006676"/>
    </source>
</evidence>
<evidence type="ECO:0000256" key="1">
    <source>
        <dbReference type="ARBA" id="ARBA00001947"/>
    </source>
</evidence>
<dbReference type="Proteomes" id="UP000314980">
    <property type="component" value="Unassembled WGS sequence"/>
</dbReference>
<keyword evidence="7" id="KW-0862">Zinc</keyword>
<evidence type="ECO:0000256" key="4">
    <source>
        <dbReference type="ARBA" id="ARBA00012775"/>
    </source>
</evidence>
<organism evidence="10 11">
    <name type="scientific">Lates calcarifer</name>
    <name type="common">Barramundi</name>
    <name type="synonym">Holocentrus calcarifer</name>
    <dbReference type="NCBI Taxonomy" id="8187"/>
    <lineage>
        <taxon>Eukaryota</taxon>
        <taxon>Metazoa</taxon>
        <taxon>Chordata</taxon>
        <taxon>Craniata</taxon>
        <taxon>Vertebrata</taxon>
        <taxon>Euteleostomi</taxon>
        <taxon>Actinopterygii</taxon>
        <taxon>Neopterygii</taxon>
        <taxon>Teleostei</taxon>
        <taxon>Neoteleostei</taxon>
        <taxon>Acanthomorphata</taxon>
        <taxon>Carangaria</taxon>
        <taxon>Carangaria incertae sedis</taxon>
        <taxon>Centropomidae</taxon>
        <taxon>Lates</taxon>
    </lineage>
</organism>
<dbReference type="NCBIfam" id="TIGR01429">
    <property type="entry name" value="AMP_deaminase"/>
    <property type="match status" value="1"/>
</dbReference>
<dbReference type="GO" id="GO:0005829">
    <property type="term" value="C:cytosol"/>
    <property type="evidence" value="ECO:0007669"/>
    <property type="project" value="TreeGrafter"/>
</dbReference>
<sequence>MIRKLGLELYCTPADYLSQCFITVVTDEKMRAFAEQVFASETKDETVRDEISMFDVSEDCPIMHHVMAHHLHTEDDAQKRKKHTRSCHLALSKGTAQAAAAPVLSVEVDTPTYLEVPDFQRVAIIGDYASGVTMDDFELSCRGLYRALTIREKYMRLAFQRFPRTASQYLREIEGETFKPEDQVQPVFTSPPKNGEDPFDTKDLPKNLGYVARMKDGLIYVYNDAAAADKHQPKDLPCPDYTTFIDDMNFLIALIAQGPTKTYSHRRLKFLSSKFNVHEMLNEMEEMKELKMNPHRDFYNCRKVDTHIHAAACMNQKHLLRFIKKSYRVDADRVVHNLKGREVTMKELFESLNLHPYDLTVDSLDVHAGRQTFQRFDKFNAKYNPVGASELRDLYLKTENHINGEYFATIIKEVASDLEDAKYQYAEPRLSIYGCNPNEWNKLSTWTKVDVFRGRNFVPHFGKMLENIFLPVFQATIDPQSNPELSIFLKHVTGFDSVDDESKHSGHMFSTKSPKPEEWDIAKNPSYTYYIYYMYANIAVLNQLRRQRGMNTFTFRPHCGEAGAVTHLLAAFMTADNISHGLNLKKSPVLQYLYFLTQIPIAMSPLSNNSLFLEYAKNPLLEFHQKGLVVSLSTDDPMQFHYTKEPLMEEYAIAAQVFKLSTCDMCEISRNSVLQSAMSHEEKLHCLGQDYLKEGPEGNDIRKTNVAQIRMAYRYETLCYELNLIKEGLKAE</sequence>
<dbReference type="UniPathway" id="UPA00591">
    <property type="reaction ID" value="UER00663"/>
</dbReference>
<dbReference type="Gene3D" id="3.20.20.140">
    <property type="entry name" value="Metal-dependent hydrolases"/>
    <property type="match status" value="1"/>
</dbReference>
<keyword evidence="8" id="KW-0546">Nucleotide metabolism</keyword>
<dbReference type="FunFam" id="4.10.800.20:FF:000001">
    <property type="entry name" value="AMP deaminase"/>
    <property type="match status" value="1"/>
</dbReference>
<dbReference type="InterPro" id="IPR032466">
    <property type="entry name" value="Metal_Hydrolase"/>
</dbReference>
<comment type="similarity">
    <text evidence="3 9">Belongs to the metallo-dependent hydrolases superfamily. Adenosine and AMP deaminases family.</text>
</comment>
<accession>A0A4W6C805</accession>
<dbReference type="GeneTree" id="ENSGT00950000183011"/>
<evidence type="ECO:0000256" key="7">
    <source>
        <dbReference type="ARBA" id="ARBA00022833"/>
    </source>
</evidence>
<evidence type="ECO:0000256" key="6">
    <source>
        <dbReference type="ARBA" id="ARBA00022801"/>
    </source>
</evidence>
<dbReference type="InterPro" id="IPR006329">
    <property type="entry name" value="AMPD"/>
</dbReference>
<dbReference type="AlphaFoldDB" id="A0A4W6C805"/>
<evidence type="ECO:0000256" key="5">
    <source>
        <dbReference type="ARBA" id="ARBA00022723"/>
    </source>
</evidence>
<keyword evidence="6 9" id="KW-0378">Hydrolase</keyword>
<keyword evidence="5 9" id="KW-0479">Metal-binding</keyword>
<evidence type="ECO:0000313" key="10">
    <source>
        <dbReference type="Ensembl" id="ENSLCAP00010009672.1"/>
    </source>
</evidence>
<dbReference type="InterPro" id="IPR006650">
    <property type="entry name" value="A/AMP_deam_AS"/>
</dbReference>